<evidence type="ECO:0000313" key="1">
    <source>
        <dbReference type="EMBL" id="EGQ13914.1"/>
    </source>
</evidence>
<dbReference type="AlphaFoldDB" id="F9DKP6"/>
<sequence length="56" mass="6662">MFEKQKPPFCIAKVWFLHAKSMVFAMQKGGFCNTGCFLFKMYRVYCGQQKMVLWVK</sequence>
<evidence type="ECO:0000313" key="2">
    <source>
        <dbReference type="Proteomes" id="UP000004123"/>
    </source>
</evidence>
<dbReference type="EMBL" id="AFPY01000110">
    <property type="protein sequence ID" value="EGQ13914.1"/>
    <property type="molecule type" value="Genomic_DNA"/>
</dbReference>
<dbReference type="Proteomes" id="UP000004123">
    <property type="component" value="Unassembled WGS sequence"/>
</dbReference>
<dbReference type="HOGENOM" id="CLU_3010534_0_0_10"/>
<name>F9DKP6_9BACT</name>
<proteinExistence type="predicted"/>
<reference evidence="1 2" key="1">
    <citation type="submission" date="2011-04" db="EMBL/GenBank/DDBJ databases">
        <authorList>
            <person name="Muzny D."/>
            <person name="Qin X."/>
            <person name="Deng J."/>
            <person name="Jiang H."/>
            <person name="Liu Y."/>
            <person name="Qu J."/>
            <person name="Song X.-Z."/>
            <person name="Zhang L."/>
            <person name="Thornton R."/>
            <person name="Coyle M."/>
            <person name="Francisco L."/>
            <person name="Jackson L."/>
            <person name="Javaid M."/>
            <person name="Korchina V."/>
            <person name="Kovar C."/>
            <person name="Mata R."/>
            <person name="Mathew T."/>
            <person name="Ngo R."/>
            <person name="Nguyen L."/>
            <person name="Nguyen N."/>
            <person name="Okwuonu G."/>
            <person name="Ongeri F."/>
            <person name="Pham C."/>
            <person name="Simmons D."/>
            <person name="Wilczek-Boney K."/>
            <person name="Hale W."/>
            <person name="Jakkamsetti A."/>
            <person name="Pham P."/>
            <person name="Ruth R."/>
            <person name="San Lucas F."/>
            <person name="Warren J."/>
            <person name="Zhang J."/>
            <person name="Zhao Z."/>
            <person name="Zhou C."/>
            <person name="Zhu D."/>
            <person name="Lee S."/>
            <person name="Bess C."/>
            <person name="Blankenburg K."/>
            <person name="Forbes L."/>
            <person name="Fu Q."/>
            <person name="Gubbala S."/>
            <person name="Hirani K."/>
            <person name="Jayaseelan J.C."/>
            <person name="Lara F."/>
            <person name="Munidasa M."/>
            <person name="Palculict T."/>
            <person name="Patil S."/>
            <person name="Pu L.-L."/>
            <person name="Saada N."/>
            <person name="Tang L."/>
            <person name="Weissenberger G."/>
            <person name="Zhu Y."/>
            <person name="Hemphill L."/>
            <person name="Shang Y."/>
            <person name="Youmans B."/>
            <person name="Ayvaz T."/>
            <person name="Ross M."/>
            <person name="Santibanez J."/>
            <person name="Aqrawi P."/>
            <person name="Gross S."/>
            <person name="Joshi V."/>
            <person name="Fowler G."/>
            <person name="Nazareth L."/>
            <person name="Reid J."/>
            <person name="Worley K."/>
            <person name="Petrosino J."/>
            <person name="Highlander S."/>
            <person name="Gibbs R."/>
        </authorList>
    </citation>
    <scope>NUCLEOTIDE SEQUENCE [LARGE SCALE GENOMIC DNA]</scope>
    <source>
        <strain evidence="1 2">ATCC 700821</strain>
    </source>
</reference>
<gene>
    <name evidence="1" type="ORF">HMPREF9144_2238</name>
</gene>
<accession>F9DKP6</accession>
<organism evidence="1 2">
    <name type="scientific">Prevotella pallens ATCC 700821</name>
    <dbReference type="NCBI Taxonomy" id="997353"/>
    <lineage>
        <taxon>Bacteria</taxon>
        <taxon>Pseudomonadati</taxon>
        <taxon>Bacteroidota</taxon>
        <taxon>Bacteroidia</taxon>
        <taxon>Bacteroidales</taxon>
        <taxon>Prevotellaceae</taxon>
        <taxon>Prevotella</taxon>
    </lineage>
</organism>
<comment type="caution">
    <text evidence="1">The sequence shown here is derived from an EMBL/GenBank/DDBJ whole genome shotgun (WGS) entry which is preliminary data.</text>
</comment>
<protein>
    <submittedName>
        <fullName evidence="1">Uncharacterized protein</fullName>
    </submittedName>
</protein>